<dbReference type="AlphaFoldDB" id="A0A1R4JDQ7"/>
<accession>A0A1R4JDQ7</accession>
<evidence type="ECO:0000259" key="5">
    <source>
        <dbReference type="Pfam" id="PF13515"/>
    </source>
</evidence>
<evidence type="ECO:0000256" key="2">
    <source>
        <dbReference type="ARBA" id="ARBA00022692"/>
    </source>
</evidence>
<protein>
    <recommendedName>
        <fullName evidence="5">Integral membrane bound transporter domain-containing protein</fullName>
    </recommendedName>
</protein>
<gene>
    <name evidence="6" type="ORF">FM125_07925</name>
</gene>
<comment type="subcellular location">
    <subcellularLocation>
        <location evidence="1">Membrane</location>
        <topology evidence="1">Multi-pass membrane protein</topology>
    </subcellularLocation>
</comment>
<feature type="domain" description="Integral membrane bound transporter" evidence="5">
    <location>
        <begin position="56"/>
        <end position="177"/>
    </location>
</feature>
<evidence type="ECO:0000313" key="7">
    <source>
        <dbReference type="Proteomes" id="UP000196230"/>
    </source>
</evidence>
<evidence type="ECO:0000313" key="6">
    <source>
        <dbReference type="EMBL" id="SJN30158.1"/>
    </source>
</evidence>
<dbReference type="RefSeq" id="WP_087134223.1">
    <property type="nucleotide sequence ID" value="NZ_FUKP01000056.1"/>
</dbReference>
<sequence length="389" mass="41894">MEHRHSTATGTLPQVEELGLGERLRRFVGRRARAGWMRARSSAGHAALTTLAAVAAYWFAEAVLGHEGPLFAATATLVGLGWGREPKLRRVLEVSVGCTLGILVGDALMLGLGRGMWQAGIVLFVSIMAARFLDSGPIFTTQMSLQAVLVVLLPAPADGPFSRSLDAVVGAGCALIVTFLRPHRTQRSTAKRLQALYDPMVSILRDLSTALRTQESSTAWMALITGRGTQSVLDELRREVKMAREVTTYSPLERRQKGFVTVVAYAVDRSDLAIRSLRIVARRVVSLIDSGALTDEAAEALSSWFDEAADAVQILNRCFDEPTPAGRRQGRLDAREALGAAASRLHPTHLGGGSLHGEALVMLLRPMMVDLLEASGADHEEAVGYLPGV</sequence>
<dbReference type="EMBL" id="FUKP01000056">
    <property type="protein sequence ID" value="SJN30158.1"/>
    <property type="molecule type" value="Genomic_DNA"/>
</dbReference>
<keyword evidence="4" id="KW-0472">Membrane</keyword>
<organism evidence="6 7">
    <name type="scientific">Micrococcus lylae</name>
    <dbReference type="NCBI Taxonomy" id="1273"/>
    <lineage>
        <taxon>Bacteria</taxon>
        <taxon>Bacillati</taxon>
        <taxon>Actinomycetota</taxon>
        <taxon>Actinomycetes</taxon>
        <taxon>Micrococcales</taxon>
        <taxon>Micrococcaceae</taxon>
        <taxon>Micrococcus</taxon>
    </lineage>
</organism>
<evidence type="ECO:0000256" key="1">
    <source>
        <dbReference type="ARBA" id="ARBA00004141"/>
    </source>
</evidence>
<evidence type="ECO:0000256" key="4">
    <source>
        <dbReference type="ARBA" id="ARBA00023136"/>
    </source>
</evidence>
<dbReference type="InterPro" id="IPR049453">
    <property type="entry name" value="Memb_transporter_dom"/>
</dbReference>
<keyword evidence="2" id="KW-0812">Transmembrane</keyword>
<dbReference type="Pfam" id="PF13515">
    <property type="entry name" value="FUSC_2"/>
    <property type="match status" value="1"/>
</dbReference>
<keyword evidence="3" id="KW-1133">Transmembrane helix</keyword>
<name>A0A1R4JDQ7_9MICC</name>
<dbReference type="Proteomes" id="UP000196230">
    <property type="component" value="Unassembled WGS sequence"/>
</dbReference>
<evidence type="ECO:0000256" key="3">
    <source>
        <dbReference type="ARBA" id="ARBA00022989"/>
    </source>
</evidence>
<reference evidence="6 7" key="1">
    <citation type="submission" date="2017-02" db="EMBL/GenBank/DDBJ databases">
        <authorList>
            <person name="Peterson S.W."/>
        </authorList>
    </citation>
    <scope>NUCLEOTIDE SEQUENCE [LARGE SCALE GENOMIC DNA]</scope>
    <source>
        <strain evidence="6 7">2B3F</strain>
    </source>
</reference>
<dbReference type="GO" id="GO:0016020">
    <property type="term" value="C:membrane"/>
    <property type="evidence" value="ECO:0007669"/>
    <property type="project" value="UniProtKB-SubCell"/>
</dbReference>
<proteinExistence type="predicted"/>